<dbReference type="EMBL" id="LFYR01001074">
    <property type="protein sequence ID" value="KMZ65124.1"/>
    <property type="molecule type" value="Genomic_DNA"/>
</dbReference>
<evidence type="ECO:0000313" key="3">
    <source>
        <dbReference type="Proteomes" id="UP000036987"/>
    </source>
</evidence>
<feature type="region of interest" description="Disordered" evidence="1">
    <location>
        <begin position="110"/>
        <end position="159"/>
    </location>
</feature>
<keyword evidence="3" id="KW-1185">Reference proteome</keyword>
<dbReference type="AlphaFoldDB" id="A0A0K9P838"/>
<accession>A0A0K9P838</accession>
<evidence type="ECO:0000313" key="2">
    <source>
        <dbReference type="EMBL" id="KMZ65124.1"/>
    </source>
</evidence>
<gene>
    <name evidence="2" type="ORF">ZOSMA_338G00080</name>
</gene>
<comment type="caution">
    <text evidence="2">The sequence shown here is derived from an EMBL/GenBank/DDBJ whole genome shotgun (WGS) entry which is preliminary data.</text>
</comment>
<name>A0A0K9P838_ZOSMR</name>
<proteinExistence type="predicted"/>
<dbReference type="Proteomes" id="UP000036987">
    <property type="component" value="Unassembled WGS sequence"/>
</dbReference>
<protein>
    <submittedName>
        <fullName evidence="2">Uncharacterized protein</fullName>
    </submittedName>
</protein>
<organism evidence="2 3">
    <name type="scientific">Zostera marina</name>
    <name type="common">Eelgrass</name>
    <dbReference type="NCBI Taxonomy" id="29655"/>
    <lineage>
        <taxon>Eukaryota</taxon>
        <taxon>Viridiplantae</taxon>
        <taxon>Streptophyta</taxon>
        <taxon>Embryophyta</taxon>
        <taxon>Tracheophyta</taxon>
        <taxon>Spermatophyta</taxon>
        <taxon>Magnoliopsida</taxon>
        <taxon>Liliopsida</taxon>
        <taxon>Zosteraceae</taxon>
        <taxon>Zostera</taxon>
    </lineage>
</organism>
<sequence>MDGLRSSDVDVGTGRSYTKEEQNCMEDLANKLFAFGLLHPNRHHATLNTLTRSAITTTPPKLQPLPTPVSTPVIPQAIPPVVPPVFQGAYGVVPRVLAWQQIPPMMMMGSSDHSHHRAHLNGYGKKSNGTGVFLPRTAGRGNRRKSNEKWRPPGTVLNF</sequence>
<evidence type="ECO:0000256" key="1">
    <source>
        <dbReference type="SAM" id="MobiDB-lite"/>
    </source>
</evidence>
<reference evidence="3" key="1">
    <citation type="journal article" date="2016" name="Nature">
        <title>The genome of the seagrass Zostera marina reveals angiosperm adaptation to the sea.</title>
        <authorList>
            <person name="Olsen J.L."/>
            <person name="Rouze P."/>
            <person name="Verhelst B."/>
            <person name="Lin Y.-C."/>
            <person name="Bayer T."/>
            <person name="Collen J."/>
            <person name="Dattolo E."/>
            <person name="De Paoli E."/>
            <person name="Dittami S."/>
            <person name="Maumus F."/>
            <person name="Michel G."/>
            <person name="Kersting A."/>
            <person name="Lauritano C."/>
            <person name="Lohaus R."/>
            <person name="Toepel M."/>
            <person name="Tonon T."/>
            <person name="Vanneste K."/>
            <person name="Amirebrahimi M."/>
            <person name="Brakel J."/>
            <person name="Bostroem C."/>
            <person name="Chovatia M."/>
            <person name="Grimwood J."/>
            <person name="Jenkins J.W."/>
            <person name="Jueterbock A."/>
            <person name="Mraz A."/>
            <person name="Stam W.T."/>
            <person name="Tice H."/>
            <person name="Bornberg-Bauer E."/>
            <person name="Green P.J."/>
            <person name="Pearson G.A."/>
            <person name="Procaccini G."/>
            <person name="Duarte C.M."/>
            <person name="Schmutz J."/>
            <person name="Reusch T.B.H."/>
            <person name="Van de Peer Y."/>
        </authorList>
    </citation>
    <scope>NUCLEOTIDE SEQUENCE [LARGE SCALE GENOMIC DNA]</scope>
    <source>
        <strain evidence="3">cv. Finnish</strain>
    </source>
</reference>